<protein>
    <recommendedName>
        <fullName evidence="5">Mid2 domain-containing protein</fullName>
    </recommendedName>
</protein>
<comment type="caution">
    <text evidence="3">The sequence shown here is derived from an EMBL/GenBank/DDBJ whole genome shotgun (WGS) entry which is preliminary data.</text>
</comment>
<keyword evidence="2" id="KW-0812">Transmembrane</keyword>
<gene>
    <name evidence="3" type="ORF">Poli38472_009663</name>
</gene>
<dbReference type="PRINTS" id="PR01217">
    <property type="entry name" value="PRICHEXTENSN"/>
</dbReference>
<dbReference type="OrthoDB" id="165528at2759"/>
<accession>A0A8K1CFB9</accession>
<evidence type="ECO:0000313" key="4">
    <source>
        <dbReference type="Proteomes" id="UP000794436"/>
    </source>
</evidence>
<feature type="region of interest" description="Disordered" evidence="1">
    <location>
        <begin position="268"/>
        <end position="300"/>
    </location>
</feature>
<feature type="compositionally biased region" description="Polar residues" evidence="1">
    <location>
        <begin position="226"/>
        <end position="236"/>
    </location>
</feature>
<evidence type="ECO:0008006" key="5">
    <source>
        <dbReference type="Google" id="ProtNLM"/>
    </source>
</evidence>
<dbReference type="Proteomes" id="UP000794436">
    <property type="component" value="Unassembled WGS sequence"/>
</dbReference>
<feature type="transmembrane region" description="Helical" evidence="2">
    <location>
        <begin position="241"/>
        <end position="264"/>
    </location>
</feature>
<proteinExistence type="predicted"/>
<evidence type="ECO:0000256" key="1">
    <source>
        <dbReference type="SAM" id="MobiDB-lite"/>
    </source>
</evidence>
<feature type="region of interest" description="Disordered" evidence="1">
    <location>
        <begin position="392"/>
        <end position="462"/>
    </location>
</feature>
<feature type="compositionally biased region" description="Low complexity" evidence="1">
    <location>
        <begin position="287"/>
        <end position="300"/>
    </location>
</feature>
<name>A0A8K1CFB9_PYTOL</name>
<dbReference type="EMBL" id="SPLM01000074">
    <property type="protein sequence ID" value="TMW62170.1"/>
    <property type="molecule type" value="Genomic_DNA"/>
</dbReference>
<evidence type="ECO:0000256" key="2">
    <source>
        <dbReference type="SAM" id="Phobius"/>
    </source>
</evidence>
<feature type="compositionally biased region" description="Basic and acidic residues" evidence="1">
    <location>
        <begin position="392"/>
        <end position="405"/>
    </location>
</feature>
<feature type="compositionally biased region" description="Low complexity" evidence="1">
    <location>
        <begin position="91"/>
        <end position="140"/>
    </location>
</feature>
<dbReference type="AlphaFoldDB" id="A0A8K1CFB9"/>
<feature type="compositionally biased region" description="Polar residues" evidence="1">
    <location>
        <begin position="197"/>
        <end position="211"/>
    </location>
</feature>
<keyword evidence="2" id="KW-1133">Transmembrane helix</keyword>
<organism evidence="3 4">
    <name type="scientific">Pythium oligandrum</name>
    <name type="common">Mycoparasitic fungus</name>
    <dbReference type="NCBI Taxonomy" id="41045"/>
    <lineage>
        <taxon>Eukaryota</taxon>
        <taxon>Sar</taxon>
        <taxon>Stramenopiles</taxon>
        <taxon>Oomycota</taxon>
        <taxon>Peronosporomycetes</taxon>
        <taxon>Pythiales</taxon>
        <taxon>Pythiaceae</taxon>
        <taxon>Pythium</taxon>
    </lineage>
</organism>
<feature type="region of interest" description="Disordered" evidence="1">
    <location>
        <begin position="354"/>
        <end position="380"/>
    </location>
</feature>
<feature type="compositionally biased region" description="Low complexity" evidence="1">
    <location>
        <begin position="212"/>
        <end position="225"/>
    </location>
</feature>
<keyword evidence="4" id="KW-1185">Reference proteome</keyword>
<feature type="region of interest" description="Disordered" evidence="1">
    <location>
        <begin position="1"/>
        <end position="22"/>
    </location>
</feature>
<sequence>MGEGEDPECRPAYEPTNEENLPSTMKYMRSLSLLAVAVAVATSMTGVQAEAMSAVAGLPEQHALADLPVNSGMRNLRSMADGSGPGPSPTPTTQTPEPTTDTPKPTTQTPKPTTQTPEPTTETPKPSSETPEPSSESPKPTDGPTPTPSPSDESEAGSGSTSKTPKPTSKKPATTHTPAPVGFSSTGSNTNGGLDAATTSSLQGSTESADVSSNKRNSGSSSGSKTGANTESTGDKMSTGAVIGIVVGIVVGVALLAFGAVMAVRRRNGDDEDPLSPFELSMDKGHNGAPYANNNNNNSNNNGAAYAGGAATYGGARNNNNAASRDVPMTTDTPAASVDAAGVSYTQFYDPVTSPDSMYAQNPNPHQRIPSGSSDENNLAGSNLWLSAMEPKEQENDVEGERETTFEDALNDDASSSGRNSYDMIPNPSIDIDQSSVISGGSDLDKDFPEFEDQSSRGSYEL</sequence>
<feature type="region of interest" description="Disordered" evidence="1">
    <location>
        <begin position="68"/>
        <end position="236"/>
    </location>
</feature>
<keyword evidence="2" id="KW-0472">Membrane</keyword>
<evidence type="ECO:0000313" key="3">
    <source>
        <dbReference type="EMBL" id="TMW62170.1"/>
    </source>
</evidence>
<feature type="compositionally biased region" description="Low complexity" evidence="1">
    <location>
        <begin position="157"/>
        <end position="193"/>
    </location>
</feature>
<reference evidence="3" key="1">
    <citation type="submission" date="2019-03" db="EMBL/GenBank/DDBJ databases">
        <title>Long read genome sequence of the mycoparasitic Pythium oligandrum ATCC 38472 isolated from sugarbeet rhizosphere.</title>
        <authorList>
            <person name="Gaulin E."/>
        </authorList>
    </citation>
    <scope>NUCLEOTIDE SEQUENCE</scope>
    <source>
        <strain evidence="3">ATCC 38472_TT</strain>
    </source>
</reference>